<reference evidence="2" key="1">
    <citation type="journal article" date="2014" name="Int. J. Syst. Evol. Microbiol.">
        <title>Complete genome sequence of Corynebacterium casei LMG S-19264T (=DSM 44701T), isolated from a smear-ripened cheese.</title>
        <authorList>
            <consortium name="US DOE Joint Genome Institute (JGI-PGF)"/>
            <person name="Walter F."/>
            <person name="Albersmeier A."/>
            <person name="Kalinowski J."/>
            <person name="Ruckert C."/>
        </authorList>
    </citation>
    <scope>NUCLEOTIDE SEQUENCE</scope>
    <source>
        <strain evidence="2">CGMCC 1.15958</strain>
    </source>
</reference>
<keyword evidence="3" id="KW-1185">Reference proteome</keyword>
<reference evidence="2" key="2">
    <citation type="submission" date="2020-09" db="EMBL/GenBank/DDBJ databases">
        <authorList>
            <person name="Sun Q."/>
            <person name="Zhou Y."/>
        </authorList>
    </citation>
    <scope>NUCLEOTIDE SEQUENCE</scope>
    <source>
        <strain evidence="2">CGMCC 1.15958</strain>
    </source>
</reference>
<sequence length="144" mass="16421">MLLSEIEKEKVITAIKQAELNTSGEIKVHIEERCPEADPFERAKQVFQYLSLDTTAQRNAVLFYLAHGDRKFAVLGDVGIDKVVPPNFWESTRDTLRLYFAQNDFSGGLQMGIKEAGFQLKKYFPYQSNDINEISDDISTEQIP</sequence>
<feature type="domain" description="TPM" evidence="1">
    <location>
        <begin position="2"/>
        <end position="116"/>
    </location>
</feature>
<comment type="caution">
    <text evidence="2">The sequence shown here is derived from an EMBL/GenBank/DDBJ whole genome shotgun (WGS) entry which is preliminary data.</text>
</comment>
<dbReference type="Pfam" id="PF04536">
    <property type="entry name" value="TPM_phosphatase"/>
    <property type="match status" value="1"/>
</dbReference>
<dbReference type="AlphaFoldDB" id="A0A916Z5N7"/>
<protein>
    <recommendedName>
        <fullName evidence="1">TPM domain-containing protein</fullName>
    </recommendedName>
</protein>
<dbReference type="RefSeq" id="WP_188770073.1">
    <property type="nucleotide sequence ID" value="NZ_BMKK01000013.1"/>
</dbReference>
<evidence type="ECO:0000259" key="1">
    <source>
        <dbReference type="Pfam" id="PF04536"/>
    </source>
</evidence>
<dbReference type="PANTHER" id="PTHR30373:SF8">
    <property type="entry name" value="BLL7265 PROTEIN"/>
    <property type="match status" value="1"/>
</dbReference>
<organism evidence="2 3">
    <name type="scientific">Emticicia aquatilis</name>
    <dbReference type="NCBI Taxonomy" id="1537369"/>
    <lineage>
        <taxon>Bacteria</taxon>
        <taxon>Pseudomonadati</taxon>
        <taxon>Bacteroidota</taxon>
        <taxon>Cytophagia</taxon>
        <taxon>Cytophagales</taxon>
        <taxon>Leadbetterellaceae</taxon>
        <taxon>Emticicia</taxon>
    </lineage>
</organism>
<name>A0A916Z5N7_9BACT</name>
<dbReference type="Proteomes" id="UP000609064">
    <property type="component" value="Unassembled WGS sequence"/>
</dbReference>
<dbReference type="EMBL" id="BMKK01000013">
    <property type="protein sequence ID" value="GGD77661.1"/>
    <property type="molecule type" value="Genomic_DNA"/>
</dbReference>
<dbReference type="PANTHER" id="PTHR30373">
    <property type="entry name" value="UPF0603 PROTEIN YGCG"/>
    <property type="match status" value="1"/>
</dbReference>
<proteinExistence type="predicted"/>
<gene>
    <name evidence="2" type="ORF">GCM10011514_46960</name>
</gene>
<accession>A0A916Z5N7</accession>
<dbReference type="Gene3D" id="3.10.310.50">
    <property type="match status" value="1"/>
</dbReference>
<dbReference type="InterPro" id="IPR007621">
    <property type="entry name" value="TPM_dom"/>
</dbReference>
<evidence type="ECO:0000313" key="3">
    <source>
        <dbReference type="Proteomes" id="UP000609064"/>
    </source>
</evidence>
<evidence type="ECO:0000313" key="2">
    <source>
        <dbReference type="EMBL" id="GGD77661.1"/>
    </source>
</evidence>